<sequence>MTAVDRQGLAEPEYLTDHEPGDPRWRLLTTAEAAEAVGVSPACIRQWKRRGYLRPIARYRTNGSLLYREDHVLEVERDRRAARRPRRSSDGHARAGAEAATGHP</sequence>
<evidence type="ECO:0000256" key="1">
    <source>
        <dbReference type="SAM" id="MobiDB-lite"/>
    </source>
</evidence>
<dbReference type="SUPFAM" id="SSF46955">
    <property type="entry name" value="Putative DNA-binding domain"/>
    <property type="match status" value="1"/>
</dbReference>
<dbReference type="Gene3D" id="1.10.1660.10">
    <property type="match status" value="1"/>
</dbReference>
<feature type="region of interest" description="Disordered" evidence="1">
    <location>
        <begin position="77"/>
        <end position="104"/>
    </location>
</feature>
<gene>
    <name evidence="3" type="ORF">ACH429_20890</name>
</gene>
<evidence type="ECO:0000313" key="3">
    <source>
        <dbReference type="EMBL" id="MFI1966533.1"/>
    </source>
</evidence>
<organism evidence="3 4">
    <name type="scientific">Streptomyces pathocidini</name>
    <dbReference type="NCBI Taxonomy" id="1650571"/>
    <lineage>
        <taxon>Bacteria</taxon>
        <taxon>Bacillati</taxon>
        <taxon>Actinomycetota</taxon>
        <taxon>Actinomycetes</taxon>
        <taxon>Kitasatosporales</taxon>
        <taxon>Streptomycetaceae</taxon>
        <taxon>Streptomyces</taxon>
    </lineage>
</organism>
<feature type="domain" description="HTH merR-type" evidence="2">
    <location>
        <begin position="29"/>
        <end position="76"/>
    </location>
</feature>
<accession>A0ABW7UVB6</accession>
<dbReference type="EMBL" id="JBIRWE010000009">
    <property type="protein sequence ID" value="MFI1966533.1"/>
    <property type="molecule type" value="Genomic_DNA"/>
</dbReference>
<comment type="caution">
    <text evidence="3">The sequence shown here is derived from an EMBL/GenBank/DDBJ whole genome shotgun (WGS) entry which is preliminary data.</text>
</comment>
<dbReference type="InterPro" id="IPR009061">
    <property type="entry name" value="DNA-bd_dom_put_sf"/>
</dbReference>
<reference evidence="3 4" key="1">
    <citation type="submission" date="2024-10" db="EMBL/GenBank/DDBJ databases">
        <title>The Natural Products Discovery Center: Release of the First 8490 Sequenced Strains for Exploring Actinobacteria Biosynthetic Diversity.</title>
        <authorList>
            <person name="Kalkreuter E."/>
            <person name="Kautsar S.A."/>
            <person name="Yang D."/>
            <person name="Bader C.D."/>
            <person name="Teijaro C.N."/>
            <person name="Fluegel L."/>
            <person name="Davis C.M."/>
            <person name="Simpson J.R."/>
            <person name="Lauterbach L."/>
            <person name="Steele A.D."/>
            <person name="Gui C."/>
            <person name="Meng S."/>
            <person name="Li G."/>
            <person name="Viehrig K."/>
            <person name="Ye F."/>
            <person name="Su P."/>
            <person name="Kiefer A.F."/>
            <person name="Nichols A."/>
            <person name="Cepeda A.J."/>
            <person name="Yan W."/>
            <person name="Fan B."/>
            <person name="Jiang Y."/>
            <person name="Adhikari A."/>
            <person name="Zheng C.-J."/>
            <person name="Schuster L."/>
            <person name="Cowan T.M."/>
            <person name="Smanski M.J."/>
            <person name="Chevrette M.G."/>
            <person name="De Carvalho L.P.S."/>
            <person name="Shen B."/>
        </authorList>
    </citation>
    <scope>NUCLEOTIDE SEQUENCE [LARGE SCALE GENOMIC DNA]</scope>
    <source>
        <strain evidence="3 4">NPDC020327</strain>
    </source>
</reference>
<dbReference type="Proteomes" id="UP001611548">
    <property type="component" value="Unassembled WGS sequence"/>
</dbReference>
<protein>
    <submittedName>
        <fullName evidence="3">MerR family transcriptional regulator</fullName>
    </submittedName>
</protein>
<dbReference type="RefSeq" id="WP_107098279.1">
    <property type="nucleotide sequence ID" value="NZ_JBIRWE010000009.1"/>
</dbReference>
<evidence type="ECO:0000259" key="2">
    <source>
        <dbReference type="Pfam" id="PF13411"/>
    </source>
</evidence>
<feature type="region of interest" description="Disordered" evidence="1">
    <location>
        <begin position="1"/>
        <end position="23"/>
    </location>
</feature>
<dbReference type="InterPro" id="IPR000551">
    <property type="entry name" value="MerR-type_HTH_dom"/>
</dbReference>
<dbReference type="Pfam" id="PF13411">
    <property type="entry name" value="MerR_1"/>
    <property type="match status" value="1"/>
</dbReference>
<evidence type="ECO:0000313" key="4">
    <source>
        <dbReference type="Proteomes" id="UP001611548"/>
    </source>
</evidence>
<keyword evidence="4" id="KW-1185">Reference proteome</keyword>
<proteinExistence type="predicted"/>
<name>A0ABW7UVB6_9ACTN</name>